<organism evidence="1">
    <name type="scientific">Timema californicum</name>
    <name type="common">California timema</name>
    <name type="synonym">Walking stick</name>
    <dbReference type="NCBI Taxonomy" id="61474"/>
    <lineage>
        <taxon>Eukaryota</taxon>
        <taxon>Metazoa</taxon>
        <taxon>Ecdysozoa</taxon>
        <taxon>Arthropoda</taxon>
        <taxon>Hexapoda</taxon>
        <taxon>Insecta</taxon>
        <taxon>Pterygota</taxon>
        <taxon>Neoptera</taxon>
        <taxon>Polyneoptera</taxon>
        <taxon>Phasmatodea</taxon>
        <taxon>Timematodea</taxon>
        <taxon>Timematoidea</taxon>
        <taxon>Timematidae</taxon>
        <taxon>Timema</taxon>
    </lineage>
</organism>
<dbReference type="AlphaFoldDB" id="A0A7R9JEG6"/>
<gene>
    <name evidence="1" type="ORF">TCMB3V08_LOCUS10237</name>
</gene>
<sequence>MRETTFTLDLTNRYVQYFAAMTRSDDVVVSEKTSGGYQVSTNFNFTVMPLQYNFKAVTDVDSYSGNIIIELYKLVLNVKIEISSTNDENVPEVKTVTVSDPG</sequence>
<evidence type="ECO:0000313" key="1">
    <source>
        <dbReference type="EMBL" id="CAD7577689.1"/>
    </source>
</evidence>
<name>A0A7R9JEG6_TIMCA</name>
<protein>
    <submittedName>
        <fullName evidence="1">(California timema) hypothetical protein</fullName>
    </submittedName>
</protein>
<proteinExistence type="predicted"/>
<accession>A0A7R9JEG6</accession>
<reference evidence="1" key="1">
    <citation type="submission" date="2020-11" db="EMBL/GenBank/DDBJ databases">
        <authorList>
            <person name="Tran Van P."/>
        </authorList>
    </citation>
    <scope>NUCLEOTIDE SEQUENCE</scope>
</reference>
<dbReference type="EMBL" id="OE186010">
    <property type="protein sequence ID" value="CAD7577689.1"/>
    <property type="molecule type" value="Genomic_DNA"/>
</dbReference>